<evidence type="ECO:0000313" key="2">
    <source>
        <dbReference type="Proteomes" id="UP000828251"/>
    </source>
</evidence>
<reference evidence="1 2" key="1">
    <citation type="journal article" date="2021" name="Plant Biotechnol. J.">
        <title>Multi-omics assisted identification of the key and species-specific regulatory components of drought-tolerant mechanisms in Gossypium stocksii.</title>
        <authorList>
            <person name="Yu D."/>
            <person name="Ke L."/>
            <person name="Zhang D."/>
            <person name="Wu Y."/>
            <person name="Sun Y."/>
            <person name="Mei J."/>
            <person name="Sun J."/>
            <person name="Sun Y."/>
        </authorList>
    </citation>
    <scope>NUCLEOTIDE SEQUENCE [LARGE SCALE GENOMIC DNA]</scope>
    <source>
        <strain evidence="2">cv. E1</strain>
        <tissue evidence="1">Leaf</tissue>
    </source>
</reference>
<accession>A0A9D3ZGQ9</accession>
<sequence>MLSLPSHPRCHRKIINALMLERFCDAFSLPNDELIREFYVSLTTKDTTEVIVQKKNVPFTSKSISDLFNLPDVEEDEY</sequence>
<dbReference type="Proteomes" id="UP000828251">
    <property type="component" value="Unassembled WGS sequence"/>
</dbReference>
<keyword evidence="2" id="KW-1185">Reference proteome</keyword>
<dbReference type="AlphaFoldDB" id="A0A9D3ZGQ9"/>
<evidence type="ECO:0000313" key="1">
    <source>
        <dbReference type="EMBL" id="KAH1032782.1"/>
    </source>
</evidence>
<comment type="caution">
    <text evidence="1">The sequence shown here is derived from an EMBL/GenBank/DDBJ whole genome shotgun (WGS) entry which is preliminary data.</text>
</comment>
<dbReference type="EMBL" id="JAIQCV010000013">
    <property type="protein sequence ID" value="KAH1032782.1"/>
    <property type="molecule type" value="Genomic_DNA"/>
</dbReference>
<gene>
    <name evidence="1" type="ORF">J1N35_044956</name>
</gene>
<proteinExistence type="predicted"/>
<organism evidence="1 2">
    <name type="scientific">Gossypium stocksii</name>
    <dbReference type="NCBI Taxonomy" id="47602"/>
    <lineage>
        <taxon>Eukaryota</taxon>
        <taxon>Viridiplantae</taxon>
        <taxon>Streptophyta</taxon>
        <taxon>Embryophyta</taxon>
        <taxon>Tracheophyta</taxon>
        <taxon>Spermatophyta</taxon>
        <taxon>Magnoliopsida</taxon>
        <taxon>eudicotyledons</taxon>
        <taxon>Gunneridae</taxon>
        <taxon>Pentapetalae</taxon>
        <taxon>rosids</taxon>
        <taxon>malvids</taxon>
        <taxon>Malvales</taxon>
        <taxon>Malvaceae</taxon>
        <taxon>Malvoideae</taxon>
        <taxon>Gossypium</taxon>
    </lineage>
</organism>
<name>A0A9D3ZGQ9_9ROSI</name>
<protein>
    <submittedName>
        <fullName evidence="1">Uncharacterized protein</fullName>
    </submittedName>
</protein>